<dbReference type="Proteomes" id="UP000709959">
    <property type="component" value="Unassembled WGS sequence"/>
</dbReference>
<feature type="binding site" evidence="7">
    <location>
        <position position="210"/>
    </location>
    <ligand>
        <name>Mg(2+)</name>
        <dbReference type="ChEBI" id="CHEBI:18420"/>
        <label>1</label>
    </ligand>
</feature>
<dbReference type="InterPro" id="IPR004809">
    <property type="entry name" value="Gln_synth_I"/>
</dbReference>
<evidence type="ECO:0000256" key="7">
    <source>
        <dbReference type="PIRSR" id="PIRSR604809-3"/>
    </source>
</evidence>
<evidence type="ECO:0000259" key="10">
    <source>
        <dbReference type="PROSITE" id="PS51986"/>
    </source>
</evidence>
<feature type="binding site" evidence="5">
    <location>
        <position position="326"/>
    </location>
    <ligand>
        <name>L-glutamate</name>
        <dbReference type="ChEBI" id="CHEBI:29985"/>
    </ligand>
</feature>
<keyword evidence="4 6" id="KW-0067">ATP-binding</keyword>
<proteinExistence type="inferred from homology"/>
<sequence length="472" mass="52967">MFSGFEQARQFIQEQSVRMIDLIFSDLWGRWHHVSIPASQFTESLMRDGVGFDGSSVGLKSVKSGDMVLIPDLATGYMDPFWDLPTLSFICSAYEADTKAPFSVDPRNIAIRAEAYLRETGIADQSIWGPEYEFYVFDKVSYENGVNTASYRVDSREADWHSHEGGHGHFIPLHGGYHAMAPKDQLYNLRAEICMEMERMGVEVKYHHHEVGGPGQCEIETPLFPLLKAGDATQIVKYVVKMVAHRKDQTATFMPKPLYGEAGSGMHFHQMLMKAGKNLFYDEKGYGKMSQEALWYIGGILAHGPALLAITNPSTNSYRRLVPGFEAPISAFFSLGNRSAAIRVPKYADQPETARFEFRPPDATCNVYLALAAQLLAGIDGIQKQMDPTALGFGPIDQNIFSWNEEQRKQIKSLPTSLTEACDALEGDMDFLLAGGTFDRLQLEDYLKHLRAQEAAVRNRPHPYEMALYFEA</sequence>
<evidence type="ECO:0000256" key="9">
    <source>
        <dbReference type="RuleBase" id="RU000384"/>
    </source>
</evidence>
<dbReference type="SMART" id="SM01230">
    <property type="entry name" value="Gln-synt_C"/>
    <property type="match status" value="1"/>
</dbReference>
<dbReference type="Gene3D" id="3.30.590.10">
    <property type="entry name" value="Glutamine synthetase/guanido kinase, catalytic domain"/>
    <property type="match status" value="1"/>
</dbReference>
<dbReference type="InterPro" id="IPR008146">
    <property type="entry name" value="Gln_synth_cat_dom"/>
</dbReference>
<feature type="binding site" evidence="7">
    <location>
        <position position="267"/>
    </location>
    <ligand>
        <name>Mg(2+)</name>
        <dbReference type="ChEBI" id="CHEBI:18420"/>
        <label>1</label>
    </ligand>
</feature>
<evidence type="ECO:0000256" key="2">
    <source>
        <dbReference type="ARBA" id="ARBA00022598"/>
    </source>
</evidence>
<feature type="domain" description="GS catalytic" evidence="11">
    <location>
        <begin position="106"/>
        <end position="472"/>
    </location>
</feature>
<dbReference type="GO" id="GO:0046872">
    <property type="term" value="F:metal ion binding"/>
    <property type="evidence" value="ECO:0007669"/>
    <property type="project" value="UniProtKB-KW"/>
</dbReference>
<protein>
    <submittedName>
        <fullName evidence="12">Type I glutamate--ammonia ligase</fullName>
        <ecNumber evidence="12">6.3.1.2</ecNumber>
    </submittedName>
</protein>
<feature type="binding site" evidence="7">
    <location>
        <position position="218"/>
    </location>
    <ligand>
        <name>Mg(2+)</name>
        <dbReference type="ChEBI" id="CHEBI:18420"/>
        <label>1</label>
    </ligand>
</feature>
<comment type="similarity">
    <text evidence="1 8 9">Belongs to the glutamine synthetase family.</text>
</comment>
<organism evidence="12 13">
    <name type="scientific">Candidatus Geothrix odensensis</name>
    <dbReference type="NCBI Taxonomy" id="2954440"/>
    <lineage>
        <taxon>Bacteria</taxon>
        <taxon>Pseudomonadati</taxon>
        <taxon>Acidobacteriota</taxon>
        <taxon>Holophagae</taxon>
        <taxon>Holophagales</taxon>
        <taxon>Holophagaceae</taxon>
        <taxon>Geothrix</taxon>
    </lineage>
</organism>
<dbReference type="GO" id="GO:0005737">
    <property type="term" value="C:cytoplasm"/>
    <property type="evidence" value="ECO:0007669"/>
    <property type="project" value="TreeGrafter"/>
</dbReference>
<comment type="caution">
    <text evidence="12">The sequence shown here is derived from an EMBL/GenBank/DDBJ whole genome shotgun (WGS) entry which is preliminary data.</text>
</comment>
<dbReference type="NCBIfam" id="TIGR00653">
    <property type="entry name" value="GlnA"/>
    <property type="match status" value="1"/>
</dbReference>
<comment type="cofactor">
    <cofactor evidence="7">
        <name>Mg(2+)</name>
        <dbReference type="ChEBI" id="CHEBI:18420"/>
    </cofactor>
    <text evidence="7">Binds 2 Mg(2+) ions per subunit.</text>
</comment>
<dbReference type="PANTHER" id="PTHR43407:SF1">
    <property type="entry name" value="LENGSIN"/>
    <property type="match status" value="1"/>
</dbReference>
<dbReference type="SUPFAM" id="SSF54368">
    <property type="entry name" value="Glutamine synthetase, N-terminal domain"/>
    <property type="match status" value="1"/>
</dbReference>
<keyword evidence="7" id="KW-0460">Magnesium</keyword>
<dbReference type="GO" id="GO:0005524">
    <property type="term" value="F:ATP binding"/>
    <property type="evidence" value="ECO:0007669"/>
    <property type="project" value="UniProtKB-KW"/>
</dbReference>
<evidence type="ECO:0000256" key="6">
    <source>
        <dbReference type="PIRSR" id="PIRSR604809-2"/>
    </source>
</evidence>
<dbReference type="GO" id="GO:0004356">
    <property type="term" value="F:glutamine synthetase activity"/>
    <property type="evidence" value="ECO:0007669"/>
    <property type="project" value="UniProtKB-EC"/>
</dbReference>
<dbReference type="SUPFAM" id="SSF55931">
    <property type="entry name" value="Glutamine synthetase/guanido kinase"/>
    <property type="match status" value="1"/>
</dbReference>
<evidence type="ECO:0000259" key="11">
    <source>
        <dbReference type="PROSITE" id="PS51987"/>
    </source>
</evidence>
<dbReference type="Gene3D" id="3.10.20.70">
    <property type="entry name" value="Glutamine synthetase, N-terminal domain"/>
    <property type="match status" value="1"/>
</dbReference>
<accession>A0A936K698</accession>
<dbReference type="InterPro" id="IPR036651">
    <property type="entry name" value="Gln_synt_N_sf"/>
</dbReference>
<keyword evidence="3 6" id="KW-0547">Nucleotide-binding</keyword>
<dbReference type="PANTHER" id="PTHR43407">
    <property type="entry name" value="GLUTAMINE SYNTHETASE"/>
    <property type="match status" value="1"/>
</dbReference>
<feature type="binding site" evidence="7">
    <location>
        <position position="131"/>
    </location>
    <ligand>
        <name>Mg(2+)</name>
        <dbReference type="ChEBI" id="CHEBI:18420"/>
        <label>1</label>
    </ligand>
</feature>
<feature type="binding site" evidence="5">
    <location>
        <position position="320"/>
    </location>
    <ligand>
        <name>L-glutamate</name>
        <dbReference type="ChEBI" id="CHEBI:29985"/>
    </ligand>
</feature>
<gene>
    <name evidence="12" type="primary">glnA</name>
    <name evidence="12" type="ORF">IPN91_09700</name>
</gene>
<dbReference type="Pfam" id="PF00120">
    <property type="entry name" value="Gln-synt_C"/>
    <property type="match status" value="1"/>
</dbReference>
<feature type="binding site" evidence="7">
    <location>
        <position position="357"/>
    </location>
    <ligand>
        <name>Mg(2+)</name>
        <dbReference type="ChEBI" id="CHEBI:18420"/>
        <label>1</label>
    </ligand>
</feature>
<feature type="binding site" evidence="6">
    <location>
        <position position="338"/>
    </location>
    <ligand>
        <name>ATP</name>
        <dbReference type="ChEBI" id="CHEBI:30616"/>
    </ligand>
</feature>
<dbReference type="AlphaFoldDB" id="A0A936K698"/>
<dbReference type="PROSITE" id="PS51986">
    <property type="entry name" value="GS_BETA_GRASP"/>
    <property type="match status" value="1"/>
</dbReference>
<name>A0A936K698_9BACT</name>
<evidence type="ECO:0000313" key="13">
    <source>
        <dbReference type="Proteomes" id="UP000709959"/>
    </source>
</evidence>
<evidence type="ECO:0000313" key="12">
    <source>
        <dbReference type="EMBL" id="MBK8572901.1"/>
    </source>
</evidence>
<dbReference type="GO" id="GO:0019740">
    <property type="term" value="P:nitrogen utilization"/>
    <property type="evidence" value="ECO:0007669"/>
    <property type="project" value="TreeGrafter"/>
</dbReference>
<dbReference type="InterPro" id="IPR008147">
    <property type="entry name" value="Gln_synt_N"/>
</dbReference>
<dbReference type="GO" id="GO:0006542">
    <property type="term" value="P:glutamine biosynthetic process"/>
    <property type="evidence" value="ECO:0007669"/>
    <property type="project" value="InterPro"/>
</dbReference>
<dbReference type="InterPro" id="IPR014746">
    <property type="entry name" value="Gln_synth/guanido_kin_cat_dom"/>
</dbReference>
<evidence type="ECO:0000256" key="1">
    <source>
        <dbReference type="ARBA" id="ARBA00009897"/>
    </source>
</evidence>
<evidence type="ECO:0000256" key="8">
    <source>
        <dbReference type="PROSITE-ProRule" id="PRU01330"/>
    </source>
</evidence>
<feature type="binding site" evidence="7">
    <location>
        <position position="133"/>
    </location>
    <ligand>
        <name>Mg(2+)</name>
        <dbReference type="ChEBI" id="CHEBI:18420"/>
        <label>1</label>
    </ligand>
</feature>
<dbReference type="Pfam" id="PF03951">
    <property type="entry name" value="Gln-synt_N"/>
    <property type="match status" value="1"/>
</dbReference>
<dbReference type="EC" id="6.3.1.2" evidence="12"/>
<dbReference type="EMBL" id="JADKCH010000010">
    <property type="protein sequence ID" value="MBK8572901.1"/>
    <property type="molecule type" value="Genomic_DNA"/>
</dbReference>
<keyword evidence="7" id="KW-0479">Metal-binding</keyword>
<reference evidence="12 13" key="1">
    <citation type="submission" date="2020-10" db="EMBL/GenBank/DDBJ databases">
        <title>Connecting structure to function with the recovery of over 1000 high-quality activated sludge metagenome-assembled genomes encoding full-length rRNA genes using long-read sequencing.</title>
        <authorList>
            <person name="Singleton C.M."/>
            <person name="Petriglieri F."/>
            <person name="Kristensen J.M."/>
            <person name="Kirkegaard R.H."/>
            <person name="Michaelsen T.Y."/>
            <person name="Andersen M.H."/>
            <person name="Karst S.M."/>
            <person name="Dueholm M.S."/>
            <person name="Nielsen P.H."/>
            <person name="Albertsen M."/>
        </authorList>
    </citation>
    <scope>NUCLEOTIDE SEQUENCE [LARGE SCALE GENOMIC DNA]</scope>
    <source>
        <strain evidence="12">OdNE_18-Q3-R46-58_MAXAC.008</strain>
    </source>
</reference>
<dbReference type="GO" id="GO:0016020">
    <property type="term" value="C:membrane"/>
    <property type="evidence" value="ECO:0007669"/>
    <property type="project" value="TreeGrafter"/>
</dbReference>
<evidence type="ECO:0000256" key="5">
    <source>
        <dbReference type="PIRSR" id="PIRSR604809-1"/>
    </source>
</evidence>
<evidence type="ECO:0000256" key="3">
    <source>
        <dbReference type="ARBA" id="ARBA00022741"/>
    </source>
</evidence>
<feature type="binding site" evidence="5">
    <location>
        <position position="338"/>
    </location>
    <ligand>
        <name>L-glutamate</name>
        <dbReference type="ChEBI" id="CHEBI:29985"/>
    </ligand>
</feature>
<feature type="binding site" evidence="5">
    <location>
        <position position="359"/>
    </location>
    <ligand>
        <name>L-glutamate</name>
        <dbReference type="ChEBI" id="CHEBI:29985"/>
    </ligand>
</feature>
<evidence type="ECO:0000256" key="4">
    <source>
        <dbReference type="ARBA" id="ARBA00022840"/>
    </source>
</evidence>
<keyword evidence="2 12" id="KW-0436">Ligase</keyword>
<feature type="domain" description="GS beta-grasp" evidence="10">
    <location>
        <begin position="15"/>
        <end position="98"/>
    </location>
</feature>
<dbReference type="PROSITE" id="PS51987">
    <property type="entry name" value="GS_CATALYTIC"/>
    <property type="match status" value="1"/>
</dbReference>